<evidence type="ECO:0000256" key="6">
    <source>
        <dbReference type="RuleBase" id="RU368111"/>
    </source>
</evidence>
<comment type="similarity">
    <text evidence="2 6">Belongs to the elicitin family.</text>
</comment>
<dbReference type="Proteomes" id="UP000697107">
    <property type="component" value="Unassembled WGS sequence"/>
</dbReference>
<dbReference type="GO" id="GO:0005576">
    <property type="term" value="C:extracellular region"/>
    <property type="evidence" value="ECO:0007669"/>
    <property type="project" value="UniProtKB-SubCell"/>
</dbReference>
<evidence type="ECO:0000256" key="1">
    <source>
        <dbReference type="ARBA" id="ARBA00004613"/>
    </source>
</evidence>
<dbReference type="EMBL" id="RCML01000127">
    <property type="protein sequence ID" value="KAG2989782.1"/>
    <property type="molecule type" value="Genomic_DNA"/>
</dbReference>
<accession>A0A8T1GFS8</accession>
<keyword evidence="4 6" id="KW-0928">Hypersensitive response elicitation</keyword>
<reference evidence="7" key="1">
    <citation type="submission" date="2018-10" db="EMBL/GenBank/DDBJ databases">
        <title>Effector identification in a new, highly contiguous assembly of the strawberry crown rot pathogen Phytophthora cactorum.</title>
        <authorList>
            <person name="Armitage A.D."/>
            <person name="Nellist C.F."/>
            <person name="Bates H."/>
            <person name="Vickerstaff R.J."/>
            <person name="Harrison R.J."/>
        </authorList>
    </citation>
    <scope>NUCLEOTIDE SEQUENCE</scope>
    <source>
        <strain evidence="7">P415</strain>
    </source>
</reference>
<dbReference type="InterPro" id="IPR036470">
    <property type="entry name" value="Elicitin_sf"/>
</dbReference>
<comment type="subcellular location">
    <subcellularLocation>
        <location evidence="1 6">Secreted</location>
    </subcellularLocation>
</comment>
<dbReference type="VEuPathDB" id="FungiDB:PC110_g862"/>
<dbReference type="SUPFAM" id="SSF48647">
    <property type="entry name" value="Fungal elicitin"/>
    <property type="match status" value="1"/>
</dbReference>
<dbReference type="Pfam" id="PF00964">
    <property type="entry name" value="Elicitin"/>
    <property type="match status" value="1"/>
</dbReference>
<keyword evidence="3 6" id="KW-0964">Secreted</keyword>
<evidence type="ECO:0000313" key="7">
    <source>
        <dbReference type="EMBL" id="KAG2989782.1"/>
    </source>
</evidence>
<comment type="function">
    <text evidence="6">Induces local and distal defense responses (incompatible hypersensitive reaction) in plants from the solanaceae and cruciferae families. Elicits leaf necrosis and causes the accumulation of pathogenesis-related proteins. Might interact with the lipidic molecules of the plasma membrane.</text>
</comment>
<evidence type="ECO:0000313" key="8">
    <source>
        <dbReference type="Proteomes" id="UP000697107"/>
    </source>
</evidence>
<proteinExistence type="inferred from homology"/>
<protein>
    <recommendedName>
        <fullName evidence="6">Elicitin</fullName>
    </recommendedName>
</protein>
<evidence type="ECO:0000256" key="3">
    <source>
        <dbReference type="ARBA" id="ARBA00022525"/>
    </source>
</evidence>
<evidence type="ECO:0000256" key="4">
    <source>
        <dbReference type="ARBA" id="ARBA00022978"/>
    </source>
</evidence>
<dbReference type="Gene3D" id="1.10.239.10">
    <property type="entry name" value="Elicitin domain"/>
    <property type="match status" value="1"/>
</dbReference>
<dbReference type="InterPro" id="IPR002200">
    <property type="entry name" value="Elicitin"/>
</dbReference>
<dbReference type="AlphaFoldDB" id="A0A8T1GFS8"/>
<evidence type="ECO:0000256" key="2">
    <source>
        <dbReference type="ARBA" id="ARBA00009544"/>
    </source>
</evidence>
<name>A0A8T1GFS8_9STRA</name>
<keyword evidence="5 6" id="KW-1015">Disulfide bond</keyword>
<comment type="caution">
    <text evidence="7">The sequence shown here is derived from an EMBL/GenBank/DDBJ whole genome shotgun (WGS) entry which is preliminary data.</text>
</comment>
<organism evidence="7 8">
    <name type="scientific">Phytophthora cactorum</name>
    <dbReference type="NCBI Taxonomy" id="29920"/>
    <lineage>
        <taxon>Eukaryota</taxon>
        <taxon>Sar</taxon>
        <taxon>Stramenopiles</taxon>
        <taxon>Oomycota</taxon>
        <taxon>Peronosporomycetes</taxon>
        <taxon>Peronosporales</taxon>
        <taxon>Peronosporaceae</taxon>
        <taxon>Phytophthora</taxon>
    </lineage>
</organism>
<evidence type="ECO:0000256" key="5">
    <source>
        <dbReference type="ARBA" id="ARBA00023157"/>
    </source>
</evidence>
<dbReference type="GO" id="GO:0052040">
    <property type="term" value="P:symbiont-mediated perturbation of host programmed cell death"/>
    <property type="evidence" value="ECO:0007669"/>
    <property type="project" value="UniProtKB-UniRule"/>
</dbReference>
<sequence length="70" mass="7899">MCASDECRALIEDVLALKPVDCYLSFAGVKLNAHKMTCRFKDVCKANMDSVHWTQITKMTTPNPTADEKY</sequence>
<gene>
    <name evidence="7" type="ORF">PC118_g5961</name>
</gene>